<accession>A0A443S2K9</accession>
<dbReference type="VEuPathDB" id="VectorBase:LDEU010270"/>
<proteinExistence type="inferred from homology"/>
<evidence type="ECO:0000256" key="3">
    <source>
        <dbReference type="ARBA" id="ARBA00022621"/>
    </source>
</evidence>
<feature type="domain" description="Globin" evidence="7">
    <location>
        <begin position="4"/>
        <end position="150"/>
    </location>
</feature>
<dbReference type="PANTHER" id="PTHR47217:SF1">
    <property type="entry name" value="GLOBIN-LIKE PROTEIN"/>
    <property type="match status" value="1"/>
</dbReference>
<keyword evidence="9" id="KW-1185">Reference proteome</keyword>
<dbReference type="OrthoDB" id="436496at2759"/>
<dbReference type="GO" id="GO:0020037">
    <property type="term" value="F:heme binding"/>
    <property type="evidence" value="ECO:0007669"/>
    <property type="project" value="InterPro"/>
</dbReference>
<dbReference type="GO" id="GO:0005344">
    <property type="term" value="F:oxygen carrier activity"/>
    <property type="evidence" value="ECO:0007669"/>
    <property type="project" value="UniProtKB-KW"/>
</dbReference>
<keyword evidence="2 6" id="KW-0349">Heme</keyword>
<sequence length="157" mass="17998">CEMALLENEVNVIRKTWEPIKSSRESWTRLFSILFQKVPEAQKRFKAFESVPLSELATNKRFKAHSANVITLFSGIVEFLDDTETMIEMIENMATRHYKRSIPLATFNVLGEAVLEFLNEVNGENFDDEAIAAWTKLYSTLVSVVKAEFEKLDSAKN</sequence>
<dbReference type="PANTHER" id="PTHR47217">
    <property type="entry name" value="GLOBIN-LIKE PROTEIN"/>
    <property type="match status" value="1"/>
</dbReference>
<protein>
    <submittedName>
        <fullName evidence="8">Globin CTT-VI-like protein</fullName>
    </submittedName>
</protein>
<evidence type="ECO:0000313" key="8">
    <source>
        <dbReference type="EMBL" id="RWS21770.1"/>
    </source>
</evidence>
<comment type="caution">
    <text evidence="8">The sequence shown here is derived from an EMBL/GenBank/DDBJ whole genome shotgun (WGS) entry which is preliminary data.</text>
</comment>
<dbReference type="AlphaFoldDB" id="A0A443S2K9"/>
<keyword evidence="5" id="KW-0408">Iron</keyword>
<dbReference type="InterPro" id="IPR012292">
    <property type="entry name" value="Globin/Proto"/>
</dbReference>
<keyword evidence="3 6" id="KW-0561">Oxygen transport</keyword>
<organism evidence="8 9">
    <name type="scientific">Leptotrombidium deliense</name>
    <dbReference type="NCBI Taxonomy" id="299467"/>
    <lineage>
        <taxon>Eukaryota</taxon>
        <taxon>Metazoa</taxon>
        <taxon>Ecdysozoa</taxon>
        <taxon>Arthropoda</taxon>
        <taxon>Chelicerata</taxon>
        <taxon>Arachnida</taxon>
        <taxon>Acari</taxon>
        <taxon>Acariformes</taxon>
        <taxon>Trombidiformes</taxon>
        <taxon>Prostigmata</taxon>
        <taxon>Anystina</taxon>
        <taxon>Parasitengona</taxon>
        <taxon>Trombiculoidea</taxon>
        <taxon>Trombiculidae</taxon>
        <taxon>Leptotrombidium</taxon>
    </lineage>
</organism>
<dbReference type="InterPro" id="IPR044399">
    <property type="entry name" value="Mb-like_M"/>
</dbReference>
<dbReference type="InterPro" id="IPR009050">
    <property type="entry name" value="Globin-like_sf"/>
</dbReference>
<reference evidence="8 9" key="1">
    <citation type="journal article" date="2018" name="Gigascience">
        <title>Genomes of trombidid mites reveal novel predicted allergens and laterally-transferred genes associated with secondary metabolism.</title>
        <authorList>
            <person name="Dong X."/>
            <person name="Chaisiri K."/>
            <person name="Xia D."/>
            <person name="Armstrong S.D."/>
            <person name="Fang Y."/>
            <person name="Donnelly M.J."/>
            <person name="Kadowaki T."/>
            <person name="McGarry J.W."/>
            <person name="Darby A.C."/>
            <person name="Makepeace B.L."/>
        </authorList>
    </citation>
    <scope>NUCLEOTIDE SEQUENCE [LARGE SCALE GENOMIC DNA]</scope>
    <source>
        <strain evidence="8">UoL-UT</strain>
    </source>
</reference>
<dbReference type="InterPro" id="IPR000971">
    <property type="entry name" value="Globin"/>
</dbReference>
<evidence type="ECO:0000256" key="6">
    <source>
        <dbReference type="RuleBase" id="RU000356"/>
    </source>
</evidence>
<dbReference type="STRING" id="299467.A0A443S2K9"/>
<dbReference type="Gene3D" id="1.10.490.10">
    <property type="entry name" value="Globins"/>
    <property type="match status" value="1"/>
</dbReference>
<evidence type="ECO:0000256" key="5">
    <source>
        <dbReference type="ARBA" id="ARBA00023004"/>
    </source>
</evidence>
<dbReference type="Proteomes" id="UP000288716">
    <property type="component" value="Unassembled WGS sequence"/>
</dbReference>
<evidence type="ECO:0000256" key="2">
    <source>
        <dbReference type="ARBA" id="ARBA00022617"/>
    </source>
</evidence>
<dbReference type="GO" id="GO:0019825">
    <property type="term" value="F:oxygen binding"/>
    <property type="evidence" value="ECO:0007669"/>
    <property type="project" value="InterPro"/>
</dbReference>
<evidence type="ECO:0000256" key="4">
    <source>
        <dbReference type="ARBA" id="ARBA00022723"/>
    </source>
</evidence>
<dbReference type="GO" id="GO:0046872">
    <property type="term" value="F:metal ion binding"/>
    <property type="evidence" value="ECO:0007669"/>
    <property type="project" value="UniProtKB-KW"/>
</dbReference>
<dbReference type="Pfam" id="PF00042">
    <property type="entry name" value="Globin"/>
    <property type="match status" value="1"/>
</dbReference>
<evidence type="ECO:0000313" key="9">
    <source>
        <dbReference type="Proteomes" id="UP000288716"/>
    </source>
</evidence>
<dbReference type="EMBL" id="NCKV01010933">
    <property type="protein sequence ID" value="RWS21770.1"/>
    <property type="molecule type" value="Genomic_DNA"/>
</dbReference>
<dbReference type="PROSITE" id="PS01033">
    <property type="entry name" value="GLOBIN"/>
    <property type="match status" value="1"/>
</dbReference>
<dbReference type="SUPFAM" id="SSF46458">
    <property type="entry name" value="Globin-like"/>
    <property type="match status" value="1"/>
</dbReference>
<comment type="similarity">
    <text evidence="6">Belongs to the globin family.</text>
</comment>
<keyword evidence="4" id="KW-0479">Metal-binding</keyword>
<dbReference type="CDD" id="cd01040">
    <property type="entry name" value="Mb-like"/>
    <property type="match status" value="1"/>
</dbReference>
<evidence type="ECO:0000259" key="7">
    <source>
        <dbReference type="PROSITE" id="PS01033"/>
    </source>
</evidence>
<feature type="non-terminal residue" evidence="8">
    <location>
        <position position="1"/>
    </location>
</feature>
<name>A0A443S2K9_9ACAR</name>
<keyword evidence="1 6" id="KW-0813">Transport</keyword>
<evidence type="ECO:0000256" key="1">
    <source>
        <dbReference type="ARBA" id="ARBA00022448"/>
    </source>
</evidence>
<gene>
    <name evidence="8" type="ORF">B4U80_04004</name>
</gene>
<dbReference type="PRINTS" id="PR00188">
    <property type="entry name" value="PLANTGLOBIN"/>
</dbReference>